<dbReference type="PANTHER" id="PTHR46641">
    <property type="entry name" value="FMRFAMIDE RECEPTOR-RELATED"/>
    <property type="match status" value="1"/>
</dbReference>
<feature type="transmembrane region" description="Helical" evidence="5">
    <location>
        <begin position="77"/>
        <end position="99"/>
    </location>
</feature>
<evidence type="ECO:0000313" key="7">
    <source>
        <dbReference type="EMBL" id="CAF0783570.1"/>
    </source>
</evidence>
<evidence type="ECO:0000256" key="4">
    <source>
        <dbReference type="ARBA" id="ARBA00023136"/>
    </source>
</evidence>
<comment type="caution">
    <text evidence="7">The sequence shown here is derived from an EMBL/GenBank/DDBJ whole genome shotgun (WGS) entry which is preliminary data.</text>
</comment>
<evidence type="ECO:0000313" key="8">
    <source>
        <dbReference type="EMBL" id="CAF1041189.1"/>
    </source>
</evidence>
<dbReference type="EMBL" id="CAJNOK010007672">
    <property type="protein sequence ID" value="CAF1041189.1"/>
    <property type="molecule type" value="Genomic_DNA"/>
</dbReference>
<keyword evidence="3 5" id="KW-1133">Transmembrane helix</keyword>
<dbReference type="Gene3D" id="1.20.1070.10">
    <property type="entry name" value="Rhodopsin 7-helix transmembrane proteins"/>
    <property type="match status" value="1"/>
</dbReference>
<evidence type="ECO:0000313" key="9">
    <source>
        <dbReference type="EMBL" id="CAF3567095.1"/>
    </source>
</evidence>
<dbReference type="Pfam" id="PF10324">
    <property type="entry name" value="7TM_GPCR_Srw"/>
    <property type="match status" value="1"/>
</dbReference>
<gene>
    <name evidence="7" type="ORF">GPM918_LOCUS2605</name>
    <name evidence="8" type="ORF">OVA965_LOCUS16492</name>
    <name evidence="9" type="ORF">SRO942_LOCUS2605</name>
    <name evidence="10" type="ORF">TMI583_LOCUS16505</name>
</gene>
<feature type="transmembrane region" description="Helical" evidence="5">
    <location>
        <begin position="233"/>
        <end position="254"/>
    </location>
</feature>
<evidence type="ECO:0000313" key="11">
    <source>
        <dbReference type="Proteomes" id="UP000663829"/>
    </source>
</evidence>
<proteinExistence type="predicted"/>
<reference evidence="7" key="1">
    <citation type="submission" date="2021-02" db="EMBL/GenBank/DDBJ databases">
        <authorList>
            <person name="Nowell W R."/>
        </authorList>
    </citation>
    <scope>NUCLEOTIDE SEQUENCE</scope>
</reference>
<evidence type="ECO:0000259" key="6">
    <source>
        <dbReference type="PROSITE" id="PS50262"/>
    </source>
</evidence>
<evidence type="ECO:0000256" key="5">
    <source>
        <dbReference type="SAM" id="Phobius"/>
    </source>
</evidence>
<keyword evidence="11" id="KW-1185">Reference proteome</keyword>
<organism evidence="7 11">
    <name type="scientific">Didymodactylos carnosus</name>
    <dbReference type="NCBI Taxonomy" id="1234261"/>
    <lineage>
        <taxon>Eukaryota</taxon>
        <taxon>Metazoa</taxon>
        <taxon>Spiralia</taxon>
        <taxon>Gnathifera</taxon>
        <taxon>Rotifera</taxon>
        <taxon>Eurotatoria</taxon>
        <taxon>Bdelloidea</taxon>
        <taxon>Philodinida</taxon>
        <taxon>Philodinidae</taxon>
        <taxon>Didymodactylos</taxon>
    </lineage>
</organism>
<name>A0A813RP17_9BILA</name>
<dbReference type="OrthoDB" id="10011262at2759"/>
<dbReference type="Proteomes" id="UP000663829">
    <property type="component" value="Unassembled WGS sequence"/>
</dbReference>
<feature type="domain" description="G-protein coupled receptors family 1 profile" evidence="6">
    <location>
        <begin position="59"/>
        <end position="340"/>
    </location>
</feature>
<accession>A0A813RP17</accession>
<sequence length="428" mass="49413">MIPLINNTITTTIADDDDLTFDQTDIDKLWNKINRSDTKSLSTYITLFNIIFSCIGSLSNFMSVIVLLKLSFNLSTFVYLTGLTVSDMITCFSIIMTQLDPLFTSTFLKPLPLSKYIEFFFGAVAAGSRVLSLWISAAVTCDRWILICYPVMGKRLCTVTRARLVIKILFLSAFIYIIPLIFEYKIHYVSVFNFTQQYNNSTNQPEHLIITKKFTKMATTKAYRWTYMFFNAIFVYTVPTVTIITFNLQLIRALHKLKVRAKKLRKTRQQSSYHVTIMVIAMVFALLFCRIPTIVLWGLWSFESSITLFFDKNSQSFARTFHELVNLIALINAATNFIPFCIFGTIFRKKCINVYCCCCRRFKDEDDVQQQLQRKKVLNRSKQTNSQNEIQMHSTMTMTITSDSRMGQNSTKFISVKYDHGLDSPLLG</sequence>
<dbReference type="EMBL" id="CAJOBC010000294">
    <property type="protein sequence ID" value="CAF3567095.1"/>
    <property type="molecule type" value="Genomic_DNA"/>
</dbReference>
<dbReference type="PROSITE" id="PS50262">
    <property type="entry name" value="G_PROTEIN_RECEP_F1_2"/>
    <property type="match status" value="1"/>
</dbReference>
<dbReference type="SUPFAM" id="SSF81321">
    <property type="entry name" value="Family A G protein-coupled receptor-like"/>
    <property type="match status" value="1"/>
</dbReference>
<dbReference type="Proteomes" id="UP000677228">
    <property type="component" value="Unassembled WGS sequence"/>
</dbReference>
<comment type="subcellular location">
    <subcellularLocation>
        <location evidence="1">Membrane</location>
    </subcellularLocation>
</comment>
<keyword evidence="4 5" id="KW-0472">Membrane</keyword>
<dbReference type="InterPro" id="IPR052954">
    <property type="entry name" value="GPCR-Ligand_Int"/>
</dbReference>
<dbReference type="CDD" id="cd14978">
    <property type="entry name" value="7tmA_FMRFamide_R-like"/>
    <property type="match status" value="1"/>
</dbReference>
<dbReference type="InterPro" id="IPR019427">
    <property type="entry name" value="7TM_GPCR_serpentine_rcpt_Srw"/>
</dbReference>
<evidence type="ECO:0000256" key="2">
    <source>
        <dbReference type="ARBA" id="ARBA00022692"/>
    </source>
</evidence>
<dbReference type="Proteomes" id="UP000682733">
    <property type="component" value="Unassembled WGS sequence"/>
</dbReference>
<feature type="transmembrane region" description="Helical" evidence="5">
    <location>
        <begin position="44"/>
        <end position="68"/>
    </location>
</feature>
<evidence type="ECO:0000256" key="3">
    <source>
        <dbReference type="ARBA" id="ARBA00022989"/>
    </source>
</evidence>
<dbReference type="GO" id="GO:0008528">
    <property type="term" value="F:G protein-coupled peptide receptor activity"/>
    <property type="evidence" value="ECO:0007669"/>
    <property type="project" value="InterPro"/>
</dbReference>
<dbReference type="EMBL" id="CAJNOQ010000294">
    <property type="protein sequence ID" value="CAF0783570.1"/>
    <property type="molecule type" value="Genomic_DNA"/>
</dbReference>
<dbReference type="EMBL" id="CAJOBA010007685">
    <property type="protein sequence ID" value="CAF3809382.1"/>
    <property type="molecule type" value="Genomic_DNA"/>
</dbReference>
<protein>
    <recommendedName>
        <fullName evidence="6">G-protein coupled receptors family 1 profile domain-containing protein</fullName>
    </recommendedName>
</protein>
<dbReference type="InterPro" id="IPR017452">
    <property type="entry name" value="GPCR_Rhodpsn_7TM"/>
</dbReference>
<evidence type="ECO:0000313" key="10">
    <source>
        <dbReference type="EMBL" id="CAF3809382.1"/>
    </source>
</evidence>
<dbReference type="PRINTS" id="PR00237">
    <property type="entry name" value="GPCRRHODOPSN"/>
</dbReference>
<dbReference type="InterPro" id="IPR000276">
    <property type="entry name" value="GPCR_Rhodpsn"/>
</dbReference>
<dbReference type="Proteomes" id="UP000681722">
    <property type="component" value="Unassembled WGS sequence"/>
</dbReference>
<dbReference type="PANTHER" id="PTHR46641:SF2">
    <property type="entry name" value="FMRFAMIDE RECEPTOR"/>
    <property type="match status" value="1"/>
</dbReference>
<feature type="transmembrane region" description="Helical" evidence="5">
    <location>
        <begin position="162"/>
        <end position="182"/>
    </location>
</feature>
<feature type="transmembrane region" description="Helical" evidence="5">
    <location>
        <begin position="275"/>
        <end position="300"/>
    </location>
</feature>
<dbReference type="GO" id="GO:0016020">
    <property type="term" value="C:membrane"/>
    <property type="evidence" value="ECO:0007669"/>
    <property type="project" value="UniProtKB-SubCell"/>
</dbReference>
<feature type="transmembrane region" description="Helical" evidence="5">
    <location>
        <begin position="119"/>
        <end position="141"/>
    </location>
</feature>
<feature type="transmembrane region" description="Helical" evidence="5">
    <location>
        <begin position="320"/>
        <end position="343"/>
    </location>
</feature>
<keyword evidence="2 5" id="KW-0812">Transmembrane</keyword>
<evidence type="ECO:0000256" key="1">
    <source>
        <dbReference type="ARBA" id="ARBA00004370"/>
    </source>
</evidence>
<dbReference type="AlphaFoldDB" id="A0A813RP17"/>